<proteinExistence type="predicted"/>
<keyword evidence="5" id="KW-1185">Reference proteome</keyword>
<accession>A0A9W8QLS1</accession>
<dbReference type="Proteomes" id="UP001144673">
    <property type="component" value="Unassembled WGS sequence"/>
</dbReference>
<evidence type="ECO:0000256" key="1">
    <source>
        <dbReference type="SAM" id="MobiDB-lite"/>
    </source>
</evidence>
<dbReference type="EMBL" id="JAJHUN010000012">
    <property type="protein sequence ID" value="KAJ4142261.1"/>
    <property type="molecule type" value="Genomic_DNA"/>
</dbReference>
<reference evidence="4" key="1">
    <citation type="journal article" date="2023" name="Access Microbiol">
        <title>De-novo genome assembly for Akanthomyces muscarius, a biocontrol agent of insect agricultural pests.</title>
        <authorList>
            <person name="Erdos Z."/>
            <person name="Studholme D.J."/>
            <person name="Raymond B."/>
            <person name="Sharma M."/>
        </authorList>
    </citation>
    <scope>NUCLEOTIDE SEQUENCE</scope>
    <source>
        <strain evidence="4">Ve6</strain>
    </source>
</reference>
<organism evidence="4 5">
    <name type="scientific">Akanthomyces muscarius</name>
    <name type="common">Entomopathogenic fungus</name>
    <name type="synonym">Lecanicillium muscarium</name>
    <dbReference type="NCBI Taxonomy" id="2231603"/>
    <lineage>
        <taxon>Eukaryota</taxon>
        <taxon>Fungi</taxon>
        <taxon>Dikarya</taxon>
        <taxon>Ascomycota</taxon>
        <taxon>Pezizomycotina</taxon>
        <taxon>Sordariomycetes</taxon>
        <taxon>Hypocreomycetidae</taxon>
        <taxon>Hypocreales</taxon>
        <taxon>Cordycipitaceae</taxon>
        <taxon>Akanthomyces</taxon>
    </lineage>
</organism>
<evidence type="ECO:0000313" key="2">
    <source>
        <dbReference type="EMBL" id="KAJ4142261.1"/>
    </source>
</evidence>
<gene>
    <name evidence="4" type="ORF">LMH87_007533</name>
    <name evidence="2" type="ORF">LMH87_007722</name>
    <name evidence="3" type="ORF">LMH87_007725</name>
</gene>
<protein>
    <submittedName>
        <fullName evidence="4">Uncharacterized protein</fullName>
    </submittedName>
</protein>
<dbReference type="EMBL" id="JAJHUN010000012">
    <property type="protein sequence ID" value="KAJ4142264.1"/>
    <property type="molecule type" value="Genomic_DNA"/>
</dbReference>
<dbReference type="KEGG" id="amus:LMH87_007533"/>
<name>A0A9W8QLS1_AKAMU</name>
<dbReference type="GeneID" id="80894692"/>
<dbReference type="EMBL" id="JAJHUN010000004">
    <property type="protein sequence ID" value="KAJ4159592.1"/>
    <property type="molecule type" value="Genomic_DNA"/>
</dbReference>
<evidence type="ECO:0000313" key="4">
    <source>
        <dbReference type="EMBL" id="KAJ4159592.1"/>
    </source>
</evidence>
<feature type="region of interest" description="Disordered" evidence="1">
    <location>
        <begin position="1"/>
        <end position="89"/>
    </location>
</feature>
<feature type="compositionally biased region" description="Basic and acidic residues" evidence="1">
    <location>
        <begin position="75"/>
        <end position="84"/>
    </location>
</feature>
<dbReference type="AlphaFoldDB" id="A0A9W8QLS1"/>
<evidence type="ECO:0000313" key="3">
    <source>
        <dbReference type="EMBL" id="KAJ4142264.1"/>
    </source>
</evidence>
<dbReference type="RefSeq" id="XP_056057579.1">
    <property type="nucleotide sequence ID" value="XM_056201359.1"/>
</dbReference>
<comment type="caution">
    <text evidence="4">The sequence shown here is derived from an EMBL/GenBank/DDBJ whole genome shotgun (WGS) entry which is preliminary data.</text>
</comment>
<evidence type="ECO:0000313" key="5">
    <source>
        <dbReference type="Proteomes" id="UP001144673"/>
    </source>
</evidence>
<sequence length="752" mass="81303">MVDTSSSEEHDLSSAESENMPPSRREETSTEEAFGQRRTGATAPTEQPIRSAPRATVQIPVQVHMTDDVPAQSDNRGESQRDDAPIITGPHSIFSTNAPLAENEFPSNAPPPASASAARSAPKLLKSVESLVQEMRGRAHFSNFEEVATPSRNASTPIFPSLKRFITARFGKAEVIDKSIIESTNVVAGAAYDLFFPVNLVVTDRRGVALPGLPVEGIPDSQGYPLLYEISPKRIIRARSSGAMYPVSISRGLATKLGTYPDPGMLRAWSHMFQLDDDKSAQSILLGRVLGASAGDNHIALLLKAYFLYFDSVAGALKGVTMARNPQPAVGTVINVNTQPGWAAHVMDSGAEIVNVLGGTSDYQEFWAYCCFNQAPISATKTSLESIAGTATQFSQYNLDQRFSMVCLCDVDAYSIERDPLFFGKPELVLNYIEMYVQKFGLQEQANEALQIAMLWPSLLVAGATISLPKPLHTADWLGAEVERTSTETGYGQLTACGPFMALASTLASAWAMQSQMYDFVTLLAAGRSTWALSANTVASATAWLSANLAAPGLGWEFLFNSQFSTSASFLYLTGLSVDVVRWDTLLQPFTWKESHFPAHLRLLQPYWVESSVCCCLPWESEWLPKVSVSGAFATANPSTIMRLLRLGLLDTSAEGLERSATSHGIFPILERPGDETIAISPESTMMLYVLLQHGVRVQARFASSAVTPAVELFARGDPLDADATRKSWSLGAAAKTKASGKGSRGRVTIAG</sequence>